<protein>
    <submittedName>
        <fullName evidence="2">Uncharacterized protein</fullName>
    </submittedName>
</protein>
<keyword evidence="1" id="KW-0812">Transmembrane</keyword>
<dbReference type="AlphaFoldDB" id="A0A6S6SRA7"/>
<keyword evidence="1" id="KW-1133">Transmembrane helix</keyword>
<feature type="transmembrane region" description="Helical" evidence="1">
    <location>
        <begin position="12"/>
        <end position="38"/>
    </location>
</feature>
<dbReference type="EMBL" id="CACVAS010000047">
    <property type="protein sequence ID" value="CAA6807490.1"/>
    <property type="molecule type" value="Genomic_DNA"/>
</dbReference>
<feature type="transmembrane region" description="Helical" evidence="1">
    <location>
        <begin position="59"/>
        <end position="81"/>
    </location>
</feature>
<feature type="transmembrane region" description="Helical" evidence="1">
    <location>
        <begin position="101"/>
        <end position="122"/>
    </location>
</feature>
<sequence length="162" mass="18751">MKILKNESEGYGLLILLYLLSLTVFLSPLLVGVTLLLWNAYKKKDWNTDDERRVLIKNLVAYSFVTIICVIFVLAVLYDMLLPSYLLEENIASATSMELSVGVFLKVFPFFGLVLVFIFIYYSRDLYLKSEFHRYVRDAYGIEEITNETYEVSLDNANKEQG</sequence>
<keyword evidence="1" id="KW-0472">Membrane</keyword>
<organism evidence="2">
    <name type="scientific">uncultured Sulfurovum sp</name>
    <dbReference type="NCBI Taxonomy" id="269237"/>
    <lineage>
        <taxon>Bacteria</taxon>
        <taxon>Pseudomonadati</taxon>
        <taxon>Campylobacterota</taxon>
        <taxon>Epsilonproteobacteria</taxon>
        <taxon>Campylobacterales</taxon>
        <taxon>Sulfurovaceae</taxon>
        <taxon>Sulfurovum</taxon>
        <taxon>environmental samples</taxon>
    </lineage>
</organism>
<accession>A0A6S6SRA7</accession>
<proteinExistence type="predicted"/>
<name>A0A6S6SRA7_9BACT</name>
<evidence type="ECO:0000256" key="1">
    <source>
        <dbReference type="SAM" id="Phobius"/>
    </source>
</evidence>
<reference evidence="2" key="1">
    <citation type="submission" date="2020-01" db="EMBL/GenBank/DDBJ databases">
        <authorList>
            <person name="Meier V. D."/>
            <person name="Meier V D."/>
        </authorList>
    </citation>
    <scope>NUCLEOTIDE SEQUENCE</scope>
    <source>
        <strain evidence="2">HLG_WM_MAG_01</strain>
    </source>
</reference>
<gene>
    <name evidence="2" type="ORF">HELGO_WM3303</name>
</gene>
<evidence type="ECO:0000313" key="2">
    <source>
        <dbReference type="EMBL" id="CAA6807490.1"/>
    </source>
</evidence>